<dbReference type="EMBL" id="FAOZ01000017">
    <property type="protein sequence ID" value="CUU58101.1"/>
    <property type="molecule type" value="Genomic_DNA"/>
</dbReference>
<feature type="domain" description="TIR" evidence="10">
    <location>
        <begin position="17"/>
        <end position="149"/>
    </location>
</feature>
<evidence type="ECO:0000256" key="5">
    <source>
        <dbReference type="ARBA" id="ARBA00022737"/>
    </source>
</evidence>
<dbReference type="SUPFAM" id="SSF48452">
    <property type="entry name" value="TPR-like"/>
    <property type="match status" value="2"/>
</dbReference>
<dbReference type="Gene3D" id="3.40.50.300">
    <property type="entry name" value="P-loop containing nucleotide triphosphate hydrolases"/>
    <property type="match status" value="1"/>
</dbReference>
<keyword evidence="12" id="KW-1185">Reference proteome</keyword>
<keyword evidence="5" id="KW-0677">Repeat</keyword>
<dbReference type="InterPro" id="IPR000157">
    <property type="entry name" value="TIR_dom"/>
</dbReference>
<dbReference type="InterPro" id="IPR002151">
    <property type="entry name" value="Kinesin_light"/>
</dbReference>
<keyword evidence="7" id="KW-0175">Coiled coil</keyword>
<dbReference type="SMART" id="SM00028">
    <property type="entry name" value="TPR"/>
    <property type="match status" value="6"/>
</dbReference>
<evidence type="ECO:0000256" key="6">
    <source>
        <dbReference type="ARBA" id="ARBA00022803"/>
    </source>
</evidence>
<evidence type="ECO:0000256" key="3">
    <source>
        <dbReference type="ARBA" id="ARBA00022490"/>
    </source>
</evidence>
<dbReference type="Pfam" id="PF13374">
    <property type="entry name" value="TPR_10"/>
    <property type="match status" value="2"/>
</dbReference>
<dbReference type="PROSITE" id="PS50104">
    <property type="entry name" value="TIR"/>
    <property type="match status" value="1"/>
</dbReference>
<accession>A0A0S4QR84</accession>
<dbReference type="AlphaFoldDB" id="A0A0S4QR84"/>
<dbReference type="InterPro" id="IPR035897">
    <property type="entry name" value="Toll_tir_struct_dom_sf"/>
</dbReference>
<dbReference type="PANTHER" id="PTHR45783:SF3">
    <property type="entry name" value="KINESIN LIGHT CHAIN"/>
    <property type="match status" value="1"/>
</dbReference>
<name>A0A0S4QR84_9ACTN</name>
<dbReference type="InterPro" id="IPR019734">
    <property type="entry name" value="TPR_rpt"/>
</dbReference>
<comment type="subcellular location">
    <subcellularLocation>
        <location evidence="1">Cytoplasm</location>
        <location evidence="1">Cytoskeleton</location>
    </subcellularLocation>
</comment>
<dbReference type="NCBIfam" id="NF040586">
    <property type="entry name" value="FxSxx_TPR"/>
    <property type="match status" value="1"/>
</dbReference>
<dbReference type="RefSeq" id="WP_091280670.1">
    <property type="nucleotide sequence ID" value="NZ_FAOZ01000017.1"/>
</dbReference>
<keyword evidence="3" id="KW-0963">Cytoplasm</keyword>
<organism evidence="11 12">
    <name type="scientific">Parafrankia irregularis</name>
    <dbReference type="NCBI Taxonomy" id="795642"/>
    <lineage>
        <taxon>Bacteria</taxon>
        <taxon>Bacillati</taxon>
        <taxon>Actinomycetota</taxon>
        <taxon>Actinomycetes</taxon>
        <taxon>Frankiales</taxon>
        <taxon>Frankiaceae</taxon>
        <taxon>Parafrankia</taxon>
    </lineage>
</organism>
<dbReference type="Pfam" id="PF13676">
    <property type="entry name" value="TIR_2"/>
    <property type="match status" value="1"/>
</dbReference>
<dbReference type="Pfam" id="PF13424">
    <property type="entry name" value="TPR_12"/>
    <property type="match status" value="2"/>
</dbReference>
<dbReference type="InterPro" id="IPR002182">
    <property type="entry name" value="NB-ARC"/>
</dbReference>
<gene>
    <name evidence="11" type="ORF">Ga0074812_11710</name>
</gene>
<dbReference type="Proteomes" id="UP000198802">
    <property type="component" value="Unassembled WGS sequence"/>
</dbReference>
<dbReference type="GO" id="GO:0019894">
    <property type="term" value="F:kinesin binding"/>
    <property type="evidence" value="ECO:0007669"/>
    <property type="project" value="TreeGrafter"/>
</dbReference>
<dbReference type="InterPro" id="IPR011990">
    <property type="entry name" value="TPR-like_helical_dom_sf"/>
</dbReference>
<evidence type="ECO:0000256" key="7">
    <source>
        <dbReference type="ARBA" id="ARBA00023054"/>
    </source>
</evidence>
<dbReference type="Gene3D" id="1.25.40.10">
    <property type="entry name" value="Tetratricopeptide repeat domain"/>
    <property type="match status" value="2"/>
</dbReference>
<dbReference type="SUPFAM" id="SSF52540">
    <property type="entry name" value="P-loop containing nucleoside triphosphate hydrolases"/>
    <property type="match status" value="1"/>
</dbReference>
<evidence type="ECO:0000313" key="12">
    <source>
        <dbReference type="Proteomes" id="UP000198802"/>
    </source>
</evidence>
<dbReference type="Pfam" id="PF00931">
    <property type="entry name" value="NB-ARC"/>
    <property type="match status" value="1"/>
</dbReference>
<evidence type="ECO:0000256" key="1">
    <source>
        <dbReference type="ARBA" id="ARBA00004245"/>
    </source>
</evidence>
<dbReference type="GO" id="GO:0007165">
    <property type="term" value="P:signal transduction"/>
    <property type="evidence" value="ECO:0007669"/>
    <property type="project" value="InterPro"/>
</dbReference>
<comment type="similarity">
    <text evidence="2">Belongs to the kinesin light chain family.</text>
</comment>
<evidence type="ECO:0000256" key="2">
    <source>
        <dbReference type="ARBA" id="ARBA00009622"/>
    </source>
</evidence>
<dbReference type="GO" id="GO:0005737">
    <property type="term" value="C:cytoplasm"/>
    <property type="evidence" value="ECO:0007669"/>
    <property type="project" value="TreeGrafter"/>
</dbReference>
<dbReference type="SMART" id="SM00255">
    <property type="entry name" value="TIR"/>
    <property type="match status" value="1"/>
</dbReference>
<evidence type="ECO:0000256" key="4">
    <source>
        <dbReference type="ARBA" id="ARBA00022701"/>
    </source>
</evidence>
<dbReference type="GO" id="GO:0005871">
    <property type="term" value="C:kinesin complex"/>
    <property type="evidence" value="ECO:0007669"/>
    <property type="project" value="InterPro"/>
</dbReference>
<sequence>MDTALVYGGGVAAGRDEQWDFFVSYARADEAWAVWVAWVLEEAGFRVLVQAWDVLPGTNWVAGMDAGVARARRTVAVLSAEYTRSMYGAAEWQAAWAADPQGTDRRLLVLRVAECERPGLLGQVMSVDLFDLSEQVARDQVVTAARRAVTGGRGKPEVPPPFPPRPRAVTQRVTFPGQLPPVWNTPGRLARFVGRESQLATLTGQLGATAVVALTGLGGVGKTSLAVEYAHRHASDFDVVWWVDAQQADTVPAQIGELGEALGLPVGAKPPEVCSELRQRGGRWLLVFDNAEDVQVVRPYRPADGRGRVLVTSRRPGWRSVGEAVEIAPLARAESVELLSGRVQGLDAATADQIAELLGDLALAVEQAAAYCEQTATPASTFARQLADRLDEVIEIGEVAERPGITVATLWEFSVAQLAAQTPAALELLELLAFCGPEPVPVDLFAGRSILLGDGPLAAAAADELAWIRTVGALVAIGLAGRDTATVSVHRLVQTTTRRRTSDGRRAEVLAILLWLLLTDLPDALLRSPQGWPRWRELLPHVRAVLALTPDPAPGPVGAVAVGAETQGAETPGAVPVGAQAAAGPPPPDAAPELSLLCVQAGMYLREHGRPAEALPLLRRGLRVSESVCGPRHSVVGGIQNSLALVLLDLGRAQEALPLLRRALAVAEAVHGPRDPRVAIALVSLGGALQDLDRAAESLPLYERALAIDEAAYPPHHPEIGTDLNNMGILLQKLGRHQESLPLIERALAIAEAAHPADHPEIASRLNNLAWTLQHLGRPEDALPLYQRALSLAETVYSPGHPVVARRLSNLALTERTLGRTGQAVRTLRRALAIAEGAYPPDHPDVAILRRNLEAARDADRG</sequence>
<dbReference type="Gene3D" id="3.40.50.10140">
    <property type="entry name" value="Toll/interleukin-1 receptor homology (TIR) domain"/>
    <property type="match status" value="1"/>
</dbReference>
<evidence type="ECO:0000256" key="9">
    <source>
        <dbReference type="ARBA" id="ARBA00023212"/>
    </source>
</evidence>
<protein>
    <submittedName>
        <fullName evidence="11">Tetratricopeptide repeat-containing protein</fullName>
    </submittedName>
</protein>
<dbReference type="PRINTS" id="PR00381">
    <property type="entry name" value="KINESINLIGHT"/>
</dbReference>
<evidence type="ECO:0000259" key="10">
    <source>
        <dbReference type="PROSITE" id="PS50104"/>
    </source>
</evidence>
<proteinExistence type="inferred from homology"/>
<dbReference type="GO" id="GO:0007018">
    <property type="term" value="P:microtubule-based movement"/>
    <property type="evidence" value="ECO:0007669"/>
    <property type="project" value="TreeGrafter"/>
</dbReference>
<dbReference type="GO" id="GO:0005874">
    <property type="term" value="C:microtubule"/>
    <property type="evidence" value="ECO:0007669"/>
    <property type="project" value="UniProtKB-KW"/>
</dbReference>
<dbReference type="PANTHER" id="PTHR45783">
    <property type="entry name" value="KINESIN LIGHT CHAIN"/>
    <property type="match status" value="1"/>
</dbReference>
<dbReference type="InterPro" id="IPR027417">
    <property type="entry name" value="P-loop_NTPase"/>
</dbReference>
<dbReference type="GO" id="GO:0043531">
    <property type="term" value="F:ADP binding"/>
    <property type="evidence" value="ECO:0007669"/>
    <property type="project" value="InterPro"/>
</dbReference>
<dbReference type="SUPFAM" id="SSF52200">
    <property type="entry name" value="Toll/Interleukin receptor TIR domain"/>
    <property type="match status" value="1"/>
</dbReference>
<keyword evidence="4" id="KW-0493">Microtubule</keyword>
<keyword evidence="6" id="KW-0802">TPR repeat</keyword>
<keyword evidence="9" id="KW-0206">Cytoskeleton</keyword>
<evidence type="ECO:0000313" key="11">
    <source>
        <dbReference type="EMBL" id="CUU58101.1"/>
    </source>
</evidence>
<evidence type="ECO:0000256" key="8">
    <source>
        <dbReference type="ARBA" id="ARBA00023175"/>
    </source>
</evidence>
<reference evidence="12" key="1">
    <citation type="submission" date="2015-11" db="EMBL/GenBank/DDBJ databases">
        <authorList>
            <person name="Varghese N."/>
        </authorList>
    </citation>
    <scope>NUCLEOTIDE SEQUENCE [LARGE SCALE GENOMIC DNA]</scope>
    <source>
        <strain evidence="12">DSM 45899</strain>
    </source>
</reference>
<keyword evidence="8" id="KW-0505">Motor protein</keyword>